<keyword evidence="1" id="KW-0479">Metal-binding</keyword>
<dbReference type="EMBL" id="JAAOIC020000047">
    <property type="protein sequence ID" value="KAG8037685.1"/>
    <property type="molecule type" value="Genomic_DNA"/>
</dbReference>
<dbReference type="GO" id="GO:0016491">
    <property type="term" value="F:oxidoreductase activity"/>
    <property type="evidence" value="ECO:0007669"/>
    <property type="project" value="InterPro"/>
</dbReference>
<dbReference type="PROSITE" id="PS00080">
    <property type="entry name" value="MULTICOPPER_OXIDASE2"/>
    <property type="match status" value="1"/>
</dbReference>
<dbReference type="GO" id="GO:0005507">
    <property type="term" value="F:copper ion binding"/>
    <property type="evidence" value="ECO:0007669"/>
    <property type="project" value="InterPro"/>
</dbReference>
<accession>A0A8J5QNY0</accession>
<sequence>MHLKTTRLCWWLFHCHFLPHLFNGMSLVIRIGEQEDLPHTPKGFPKCGNFMPNFYKKNPKSRRNT</sequence>
<proteinExistence type="predicted"/>
<reference evidence="5" key="1">
    <citation type="submission" date="2020-03" db="EMBL/GenBank/DDBJ databases">
        <authorList>
            <person name="Chebbi M.A."/>
            <person name="Drezen J.M."/>
        </authorList>
    </citation>
    <scope>NUCLEOTIDE SEQUENCE</scope>
    <source>
        <tissue evidence="5">Whole body</tissue>
    </source>
</reference>
<dbReference type="OrthoDB" id="7613115at2759"/>
<keyword evidence="6" id="KW-1185">Reference proteome</keyword>
<reference evidence="5" key="2">
    <citation type="submission" date="2021-04" db="EMBL/GenBank/DDBJ databases">
        <title>Genome-wide patterns of bracovirus chromosomal integration into multiple host tissues during parasitism.</title>
        <authorList>
            <person name="Chebbi M.A.C."/>
        </authorList>
    </citation>
    <scope>NUCLEOTIDE SEQUENCE</scope>
    <source>
        <tissue evidence="5">Whole body</tissue>
    </source>
</reference>
<evidence type="ECO:0000259" key="4">
    <source>
        <dbReference type="Pfam" id="PF07731"/>
    </source>
</evidence>
<gene>
    <name evidence="5" type="ORF">G9C98_005896</name>
</gene>
<feature type="signal peptide" evidence="3">
    <location>
        <begin position="1"/>
        <end position="24"/>
    </location>
</feature>
<organism evidence="5 6">
    <name type="scientific">Cotesia typhae</name>
    <dbReference type="NCBI Taxonomy" id="2053667"/>
    <lineage>
        <taxon>Eukaryota</taxon>
        <taxon>Metazoa</taxon>
        <taxon>Ecdysozoa</taxon>
        <taxon>Arthropoda</taxon>
        <taxon>Hexapoda</taxon>
        <taxon>Insecta</taxon>
        <taxon>Pterygota</taxon>
        <taxon>Neoptera</taxon>
        <taxon>Endopterygota</taxon>
        <taxon>Hymenoptera</taxon>
        <taxon>Apocrita</taxon>
        <taxon>Ichneumonoidea</taxon>
        <taxon>Braconidae</taxon>
        <taxon>Microgastrinae</taxon>
        <taxon>Cotesia</taxon>
    </lineage>
</organism>
<evidence type="ECO:0000313" key="6">
    <source>
        <dbReference type="Proteomes" id="UP000729913"/>
    </source>
</evidence>
<dbReference type="Proteomes" id="UP000729913">
    <property type="component" value="Unassembled WGS sequence"/>
</dbReference>
<protein>
    <recommendedName>
        <fullName evidence="4">Plastocyanin-like domain-containing protein</fullName>
    </recommendedName>
</protein>
<feature type="domain" description="Plastocyanin-like" evidence="4">
    <location>
        <begin position="10"/>
        <end position="33"/>
    </location>
</feature>
<keyword evidence="3" id="KW-0732">Signal</keyword>
<dbReference type="Pfam" id="PF07731">
    <property type="entry name" value="Cu-oxidase_2"/>
    <property type="match status" value="1"/>
</dbReference>
<dbReference type="InterPro" id="IPR002355">
    <property type="entry name" value="Cu_oxidase_Cu_BS"/>
</dbReference>
<feature type="region of interest" description="Disordered" evidence="2">
    <location>
        <begin position="42"/>
        <end position="65"/>
    </location>
</feature>
<comment type="caution">
    <text evidence="5">The sequence shown here is derived from an EMBL/GenBank/DDBJ whole genome shotgun (WGS) entry which is preliminary data.</text>
</comment>
<evidence type="ECO:0000256" key="2">
    <source>
        <dbReference type="SAM" id="MobiDB-lite"/>
    </source>
</evidence>
<dbReference type="AlphaFoldDB" id="A0A8J5QNY0"/>
<dbReference type="InterPro" id="IPR011706">
    <property type="entry name" value="Cu-oxidase_C"/>
</dbReference>
<evidence type="ECO:0000256" key="1">
    <source>
        <dbReference type="ARBA" id="ARBA00022723"/>
    </source>
</evidence>
<evidence type="ECO:0000256" key="3">
    <source>
        <dbReference type="SAM" id="SignalP"/>
    </source>
</evidence>
<evidence type="ECO:0000313" key="5">
    <source>
        <dbReference type="EMBL" id="KAG8037685.1"/>
    </source>
</evidence>
<name>A0A8J5QNY0_9HYME</name>
<feature type="chain" id="PRO_5035220709" description="Plastocyanin-like domain-containing protein" evidence="3">
    <location>
        <begin position="25"/>
        <end position="65"/>
    </location>
</feature>